<accession>A0A9P4IMM6</accession>
<gene>
    <name evidence="3" type="ORF">NA57DRAFT_53950</name>
</gene>
<evidence type="ECO:0000256" key="2">
    <source>
        <dbReference type="SAM" id="Phobius"/>
    </source>
</evidence>
<sequence length="118" mass="13257">MAGALGKLLPLILLFAFVGLFAWVGYQMYVFSHDLAHRGKKHMEKKNIAFTKDGMRVGVKDKGSEHYEDKTQSVFVKAWNLSSFPNYQSVWNSSAQPPPQRPSYSRSSSSSKSVNKAK</sequence>
<dbReference type="AlphaFoldDB" id="A0A9P4IMM6"/>
<comment type="caution">
    <text evidence="3">The sequence shown here is derived from an EMBL/GenBank/DDBJ whole genome shotgun (WGS) entry which is preliminary data.</text>
</comment>
<dbReference type="PANTHER" id="PTHR42077">
    <property type="entry name" value="YALI0F30239P"/>
    <property type="match status" value="1"/>
</dbReference>
<feature type="compositionally biased region" description="Low complexity" evidence="1">
    <location>
        <begin position="102"/>
        <end position="118"/>
    </location>
</feature>
<keyword evidence="4" id="KW-1185">Reference proteome</keyword>
<feature type="region of interest" description="Disordered" evidence="1">
    <location>
        <begin position="91"/>
        <end position="118"/>
    </location>
</feature>
<evidence type="ECO:0000313" key="4">
    <source>
        <dbReference type="Proteomes" id="UP000799772"/>
    </source>
</evidence>
<feature type="transmembrane region" description="Helical" evidence="2">
    <location>
        <begin position="12"/>
        <end position="31"/>
    </location>
</feature>
<dbReference type="PANTHER" id="PTHR42077:SF1">
    <property type="entry name" value="YALI0F30239P"/>
    <property type="match status" value="1"/>
</dbReference>
<reference evidence="3" key="1">
    <citation type="journal article" date="2020" name="Stud. Mycol.">
        <title>101 Dothideomycetes genomes: a test case for predicting lifestyles and emergence of pathogens.</title>
        <authorList>
            <person name="Haridas S."/>
            <person name="Albert R."/>
            <person name="Binder M."/>
            <person name="Bloem J."/>
            <person name="Labutti K."/>
            <person name="Salamov A."/>
            <person name="Andreopoulos B."/>
            <person name="Baker S."/>
            <person name="Barry K."/>
            <person name="Bills G."/>
            <person name="Bluhm B."/>
            <person name="Cannon C."/>
            <person name="Castanera R."/>
            <person name="Culley D."/>
            <person name="Daum C."/>
            <person name="Ezra D."/>
            <person name="Gonzalez J."/>
            <person name="Henrissat B."/>
            <person name="Kuo A."/>
            <person name="Liang C."/>
            <person name="Lipzen A."/>
            <person name="Lutzoni F."/>
            <person name="Magnuson J."/>
            <person name="Mondo S."/>
            <person name="Nolan M."/>
            <person name="Ohm R."/>
            <person name="Pangilinan J."/>
            <person name="Park H.-J."/>
            <person name="Ramirez L."/>
            <person name="Alfaro M."/>
            <person name="Sun H."/>
            <person name="Tritt A."/>
            <person name="Yoshinaga Y."/>
            <person name="Zwiers L.-H."/>
            <person name="Turgeon B."/>
            <person name="Goodwin S."/>
            <person name="Spatafora J."/>
            <person name="Crous P."/>
            <person name="Grigoriev I."/>
        </authorList>
    </citation>
    <scope>NUCLEOTIDE SEQUENCE</scope>
    <source>
        <strain evidence="3">CBS 133067</strain>
    </source>
</reference>
<dbReference type="Proteomes" id="UP000799772">
    <property type="component" value="Unassembled WGS sequence"/>
</dbReference>
<evidence type="ECO:0000256" key="1">
    <source>
        <dbReference type="SAM" id="MobiDB-lite"/>
    </source>
</evidence>
<dbReference type="OrthoDB" id="4083871at2759"/>
<dbReference type="EMBL" id="ML978123">
    <property type="protein sequence ID" value="KAF2102015.1"/>
    <property type="molecule type" value="Genomic_DNA"/>
</dbReference>
<proteinExistence type="predicted"/>
<keyword evidence="2" id="KW-0812">Transmembrane</keyword>
<name>A0A9P4IMM6_9PEZI</name>
<keyword evidence="2" id="KW-1133">Transmembrane helix</keyword>
<organism evidence="3 4">
    <name type="scientific">Rhizodiscina lignyota</name>
    <dbReference type="NCBI Taxonomy" id="1504668"/>
    <lineage>
        <taxon>Eukaryota</taxon>
        <taxon>Fungi</taxon>
        <taxon>Dikarya</taxon>
        <taxon>Ascomycota</taxon>
        <taxon>Pezizomycotina</taxon>
        <taxon>Dothideomycetes</taxon>
        <taxon>Pleosporomycetidae</taxon>
        <taxon>Aulographales</taxon>
        <taxon>Rhizodiscinaceae</taxon>
        <taxon>Rhizodiscina</taxon>
    </lineage>
</organism>
<evidence type="ECO:0000313" key="3">
    <source>
        <dbReference type="EMBL" id="KAF2102015.1"/>
    </source>
</evidence>
<keyword evidence="2" id="KW-0472">Membrane</keyword>
<protein>
    <submittedName>
        <fullName evidence="3">Uncharacterized protein</fullName>
    </submittedName>
</protein>